<dbReference type="GO" id="GO:0016702">
    <property type="term" value="F:oxidoreductase activity, acting on single donors with incorporation of molecular oxygen, incorporation of two atoms of oxygen"/>
    <property type="evidence" value="ECO:0007669"/>
    <property type="project" value="InterPro"/>
</dbReference>
<evidence type="ECO:0000256" key="3">
    <source>
        <dbReference type="ARBA" id="ARBA00023002"/>
    </source>
</evidence>
<keyword evidence="6" id="KW-1185">Reference proteome</keyword>
<sequence length="186" mass="21413">MVNEYVDRYYKTHRQVQNDVELQNFASDTSMSGSGKVKDFPARFTSKWILKKHLARVIWATSAQHSAINYPSDHIGALTLNMPTKLYKDDKAGADHYGFNNLPRRFTCGTQAALSMSLAAMHYDSLFDFVPRLPDKKGRLVVQKYYNYLRGFVTSAIQQRNVQRFDEGHLPYPYLMPAWIANSIHT</sequence>
<evidence type="ECO:0000313" key="5">
    <source>
        <dbReference type="EMBL" id="KAJ7385451.1"/>
    </source>
</evidence>
<proteinExistence type="predicted"/>
<comment type="caution">
    <text evidence="5">The sequence shown here is derived from an EMBL/GenBank/DDBJ whole genome shotgun (WGS) entry which is preliminary data.</text>
</comment>
<evidence type="ECO:0000256" key="1">
    <source>
        <dbReference type="ARBA" id="ARBA00022723"/>
    </source>
</evidence>
<evidence type="ECO:0000259" key="4">
    <source>
        <dbReference type="PROSITE" id="PS51393"/>
    </source>
</evidence>
<reference evidence="5" key="1">
    <citation type="submission" date="2023-01" db="EMBL/GenBank/DDBJ databases">
        <title>Genome assembly of the deep-sea coral Lophelia pertusa.</title>
        <authorList>
            <person name="Herrera S."/>
            <person name="Cordes E."/>
        </authorList>
    </citation>
    <scope>NUCLEOTIDE SEQUENCE</scope>
    <source>
        <strain evidence="5">USNM1676648</strain>
        <tissue evidence="5">Polyp</tissue>
    </source>
</reference>
<dbReference type="EMBL" id="MU825881">
    <property type="protein sequence ID" value="KAJ7385451.1"/>
    <property type="molecule type" value="Genomic_DNA"/>
</dbReference>
<protein>
    <recommendedName>
        <fullName evidence="4">Lipoxygenase domain-containing protein</fullName>
    </recommendedName>
</protein>
<dbReference type="Proteomes" id="UP001163046">
    <property type="component" value="Unassembled WGS sequence"/>
</dbReference>
<organism evidence="5 6">
    <name type="scientific">Desmophyllum pertusum</name>
    <dbReference type="NCBI Taxonomy" id="174260"/>
    <lineage>
        <taxon>Eukaryota</taxon>
        <taxon>Metazoa</taxon>
        <taxon>Cnidaria</taxon>
        <taxon>Anthozoa</taxon>
        <taxon>Hexacorallia</taxon>
        <taxon>Scleractinia</taxon>
        <taxon>Caryophylliina</taxon>
        <taxon>Caryophylliidae</taxon>
        <taxon>Desmophyllum</taxon>
    </lineage>
</organism>
<gene>
    <name evidence="5" type="ORF">OS493_016535</name>
</gene>
<name>A0A9X0D3R7_9CNID</name>
<dbReference type="PANTHER" id="PTHR11771">
    <property type="entry name" value="LIPOXYGENASE"/>
    <property type="match status" value="1"/>
</dbReference>
<feature type="domain" description="Lipoxygenase" evidence="4">
    <location>
        <begin position="1"/>
        <end position="186"/>
    </location>
</feature>
<dbReference type="OrthoDB" id="407298at2759"/>
<evidence type="ECO:0000256" key="2">
    <source>
        <dbReference type="ARBA" id="ARBA00022964"/>
    </source>
</evidence>
<dbReference type="Gene3D" id="1.20.245.10">
    <property type="entry name" value="Lipoxygenase-1, Domain 5"/>
    <property type="match status" value="1"/>
</dbReference>
<dbReference type="AlphaFoldDB" id="A0A9X0D3R7"/>
<accession>A0A9X0D3R7</accession>
<keyword evidence="1" id="KW-0479">Metal-binding</keyword>
<dbReference type="GO" id="GO:0034440">
    <property type="term" value="P:lipid oxidation"/>
    <property type="evidence" value="ECO:0007669"/>
    <property type="project" value="InterPro"/>
</dbReference>
<keyword evidence="2" id="KW-0223">Dioxygenase</keyword>
<evidence type="ECO:0000313" key="6">
    <source>
        <dbReference type="Proteomes" id="UP001163046"/>
    </source>
</evidence>
<dbReference type="PROSITE" id="PS51393">
    <property type="entry name" value="LIPOXYGENASE_3"/>
    <property type="match status" value="1"/>
</dbReference>
<dbReference type="InterPro" id="IPR000907">
    <property type="entry name" value="LipOase"/>
</dbReference>
<dbReference type="InterPro" id="IPR036226">
    <property type="entry name" value="LipOase_C_sf"/>
</dbReference>
<dbReference type="Pfam" id="PF00305">
    <property type="entry name" value="Lipoxygenase"/>
    <property type="match status" value="1"/>
</dbReference>
<dbReference type="SUPFAM" id="SSF48484">
    <property type="entry name" value="Lipoxigenase"/>
    <property type="match status" value="1"/>
</dbReference>
<keyword evidence="3" id="KW-0560">Oxidoreductase</keyword>
<dbReference type="InterPro" id="IPR013819">
    <property type="entry name" value="LipOase_C"/>
</dbReference>
<dbReference type="GO" id="GO:0046872">
    <property type="term" value="F:metal ion binding"/>
    <property type="evidence" value="ECO:0007669"/>
    <property type="project" value="UniProtKB-KW"/>
</dbReference>